<gene>
    <name evidence="1" type="ORF">PsorP6_010220</name>
</gene>
<accession>A0ACC0VX58</accession>
<comment type="caution">
    <text evidence="1">The sequence shown here is derived from an EMBL/GenBank/DDBJ whole genome shotgun (WGS) entry which is preliminary data.</text>
</comment>
<organism evidence="1 2">
    <name type="scientific">Peronosclerospora sorghi</name>
    <dbReference type="NCBI Taxonomy" id="230839"/>
    <lineage>
        <taxon>Eukaryota</taxon>
        <taxon>Sar</taxon>
        <taxon>Stramenopiles</taxon>
        <taxon>Oomycota</taxon>
        <taxon>Peronosporomycetes</taxon>
        <taxon>Peronosporales</taxon>
        <taxon>Peronosporaceae</taxon>
        <taxon>Peronosclerospora</taxon>
    </lineage>
</organism>
<proteinExistence type="predicted"/>
<evidence type="ECO:0000313" key="1">
    <source>
        <dbReference type="EMBL" id="KAI9910323.1"/>
    </source>
</evidence>
<name>A0ACC0VX58_9STRA</name>
<protein>
    <submittedName>
        <fullName evidence="1">Uncharacterized protein</fullName>
    </submittedName>
</protein>
<reference evidence="1 2" key="1">
    <citation type="journal article" date="2022" name="bioRxiv">
        <title>The genome of the oomycete Peronosclerospora sorghi, a cosmopolitan pathogen of maize and sorghum, is inflated with dispersed pseudogenes.</title>
        <authorList>
            <person name="Fletcher K."/>
            <person name="Martin F."/>
            <person name="Isakeit T."/>
            <person name="Cavanaugh K."/>
            <person name="Magill C."/>
            <person name="Michelmore R."/>
        </authorList>
    </citation>
    <scope>NUCLEOTIDE SEQUENCE [LARGE SCALE GENOMIC DNA]</scope>
    <source>
        <strain evidence="1">P6</strain>
    </source>
</reference>
<dbReference type="Proteomes" id="UP001163321">
    <property type="component" value="Chromosome 6"/>
</dbReference>
<keyword evidence="2" id="KW-1185">Reference proteome</keyword>
<evidence type="ECO:0000313" key="2">
    <source>
        <dbReference type="Proteomes" id="UP001163321"/>
    </source>
</evidence>
<dbReference type="EMBL" id="CM047585">
    <property type="protein sequence ID" value="KAI9910323.1"/>
    <property type="molecule type" value="Genomic_DNA"/>
</dbReference>
<sequence>MISDPNRVEPACAGKMDLFRMSMDTKTNKLLSRPSQSTVLYSIGTYYPDKPSSEYQAKTTTFIEALALMYPCVHCAGDFQKEITKSPPRVESRTAFSMWLCEQHNIVNRKLNKPVFVCTMKNLEERWRKGKPLRWGEGGDEDSAQEALG</sequence>